<dbReference type="SUPFAM" id="SSF69304">
    <property type="entry name" value="Tricorn protease N-terminal domain"/>
    <property type="match status" value="1"/>
</dbReference>
<dbReference type="Gene3D" id="3.40.50.1820">
    <property type="entry name" value="alpha/beta hydrolase"/>
    <property type="match status" value="1"/>
</dbReference>
<evidence type="ECO:0000313" key="5">
    <source>
        <dbReference type="Proteomes" id="UP000428803"/>
    </source>
</evidence>
<keyword evidence="2" id="KW-0732">Signal</keyword>
<evidence type="ECO:0000256" key="1">
    <source>
        <dbReference type="ARBA" id="ARBA00022801"/>
    </source>
</evidence>
<reference evidence="5" key="1">
    <citation type="submission" date="2019-01" db="EMBL/GenBank/DDBJ databases">
        <title>Sphingorhabdus lacus sp.nov., isolated from an oligotrophic freshwater lake.</title>
        <authorList>
            <person name="Park M."/>
        </authorList>
    </citation>
    <scope>NUCLEOTIDE SEQUENCE [LARGE SCALE GENOMIC DNA]</scope>
    <source>
        <strain evidence="5">IMCC1753</strain>
    </source>
</reference>
<dbReference type="SUPFAM" id="SSF53474">
    <property type="entry name" value="alpha/beta-Hydrolases"/>
    <property type="match status" value="1"/>
</dbReference>
<dbReference type="PANTHER" id="PTHR42776:SF27">
    <property type="entry name" value="DIPEPTIDYL PEPTIDASE FAMILY MEMBER 6"/>
    <property type="match status" value="1"/>
</dbReference>
<feature type="signal peptide" evidence="2">
    <location>
        <begin position="1"/>
        <end position="23"/>
    </location>
</feature>
<dbReference type="RefSeq" id="WP_158898173.1">
    <property type="nucleotide sequence ID" value="NZ_CP035733.1"/>
</dbReference>
<protein>
    <submittedName>
        <fullName evidence="4">S9 family peptidase</fullName>
    </submittedName>
</protein>
<dbReference type="EMBL" id="CP035733">
    <property type="protein sequence ID" value="QGY79676.1"/>
    <property type="molecule type" value="Genomic_DNA"/>
</dbReference>
<feature type="domain" description="Peptidase S9 prolyl oligopeptidase catalytic" evidence="3">
    <location>
        <begin position="480"/>
        <end position="681"/>
    </location>
</feature>
<gene>
    <name evidence="4" type="ORF">EUU25_03030</name>
</gene>
<dbReference type="InterPro" id="IPR011042">
    <property type="entry name" value="6-blade_b-propeller_TolB-like"/>
</dbReference>
<dbReference type="PANTHER" id="PTHR42776">
    <property type="entry name" value="SERINE PEPTIDASE S9 FAMILY MEMBER"/>
    <property type="match status" value="1"/>
</dbReference>
<dbReference type="GO" id="GO:0006508">
    <property type="term" value="P:proteolysis"/>
    <property type="evidence" value="ECO:0007669"/>
    <property type="project" value="InterPro"/>
</dbReference>
<proteinExistence type="predicted"/>
<dbReference type="Pfam" id="PF00326">
    <property type="entry name" value="Peptidase_S9"/>
    <property type="match status" value="1"/>
</dbReference>
<evidence type="ECO:0000259" key="3">
    <source>
        <dbReference type="Pfam" id="PF00326"/>
    </source>
</evidence>
<sequence length="704" mass="77409">MKSKILNALLVGTFSVASTAVVAGDQDASVSSALNAAQAATGNVDSRTIVVKAPRGKVDTAVFGKRPFMRSPVLSPDGSKIAVMMTKDGVDNLGYIDVTKPGSAPVFFAQAEEFREAGDRTIGSWRFVGNRTIVFTVLSREILGGSRSDVRRLVSYDLETKKVSPLAWDGAGGDGATLLFIDDENEKLLVERDVLKDMKYSPNPEVVEVEVRTGKVKTIMRPNVEVGSWLVDGKGVVRAGVGGDGDSGKQRLMYRSDANGTMKTVANEADSTFTGTQIIPDIFLDEPDMAYATSNKDGYRKVYKVNLKTMQIVGEPIFGVKGYDVGGLISNEQRNNLAGVSYTSTRDRTRWFDPRLAEVQKLMDEDFGKGNAQIISTNDGDTKILLYVAKVNEPGGYYLFDTETGNLNLLGWYHPVLKDYEMNPMDSIRYKASDGMEIEAVVTYPRHRPHRKNLPVIVMPHGGPFGVRDQEEFGFFPWHQAMAELGYVVIQPNYRGSGGYGKEFVKEGRKPNGYGLRMQDDLNDVLTWFGQSGLIDPKRACIMGWSYGGYATARGAQRDPDKWKCAIAGAGVYDFPMMKAYDTRAFGDFGANFQATSNDLIGISSARNTDGPWSPILIVAGLRDARIPIEQSRTLVSRLKGSGKKEGVDFRYVEQPKGTHNLPYEDVHIEWLKEAEAWAERFNPAYIASDPDKAPPVSVTLASK</sequence>
<dbReference type="AlphaFoldDB" id="A0A6I6L6R6"/>
<dbReference type="KEGG" id="slaa:EUU25_03030"/>
<keyword evidence="1" id="KW-0378">Hydrolase</keyword>
<dbReference type="Proteomes" id="UP000428803">
    <property type="component" value="Chromosome"/>
</dbReference>
<dbReference type="InterPro" id="IPR001375">
    <property type="entry name" value="Peptidase_S9_cat"/>
</dbReference>
<evidence type="ECO:0000256" key="2">
    <source>
        <dbReference type="SAM" id="SignalP"/>
    </source>
</evidence>
<dbReference type="Gene3D" id="2.120.10.30">
    <property type="entry name" value="TolB, C-terminal domain"/>
    <property type="match status" value="1"/>
</dbReference>
<keyword evidence="5" id="KW-1185">Reference proteome</keyword>
<dbReference type="GO" id="GO:0004252">
    <property type="term" value="F:serine-type endopeptidase activity"/>
    <property type="evidence" value="ECO:0007669"/>
    <property type="project" value="TreeGrafter"/>
</dbReference>
<feature type="chain" id="PRO_5026244611" evidence="2">
    <location>
        <begin position="24"/>
        <end position="704"/>
    </location>
</feature>
<dbReference type="OrthoDB" id="128799at2"/>
<name>A0A6I6L6R6_9SPHN</name>
<organism evidence="4 5">
    <name type="scientific">Sphingorhabdus lacus</name>
    <dbReference type="NCBI Taxonomy" id="392610"/>
    <lineage>
        <taxon>Bacteria</taxon>
        <taxon>Pseudomonadati</taxon>
        <taxon>Pseudomonadota</taxon>
        <taxon>Alphaproteobacteria</taxon>
        <taxon>Sphingomonadales</taxon>
        <taxon>Sphingomonadaceae</taxon>
        <taxon>Sphingorhabdus</taxon>
    </lineage>
</organism>
<evidence type="ECO:0000313" key="4">
    <source>
        <dbReference type="EMBL" id="QGY79676.1"/>
    </source>
</evidence>
<dbReference type="InterPro" id="IPR029058">
    <property type="entry name" value="AB_hydrolase_fold"/>
</dbReference>
<accession>A0A6I6L6R6</accession>